<proteinExistence type="predicted"/>
<organism evidence="1 2">
    <name type="scientific">Mycena rosella</name>
    <name type="common">Pink bonnet</name>
    <name type="synonym">Agaricus rosellus</name>
    <dbReference type="NCBI Taxonomy" id="1033263"/>
    <lineage>
        <taxon>Eukaryota</taxon>
        <taxon>Fungi</taxon>
        <taxon>Dikarya</taxon>
        <taxon>Basidiomycota</taxon>
        <taxon>Agaricomycotina</taxon>
        <taxon>Agaricomycetes</taxon>
        <taxon>Agaricomycetidae</taxon>
        <taxon>Agaricales</taxon>
        <taxon>Marasmiineae</taxon>
        <taxon>Mycenaceae</taxon>
        <taxon>Mycena</taxon>
    </lineage>
</organism>
<name>A0AAD7DKQ7_MYCRO</name>
<dbReference type="AlphaFoldDB" id="A0AAD7DKQ7"/>
<sequence length="126" mass="13783">MPDILTPLPPLAQPRRAADTLVPNAIGARAAYDIDTGFEVRPTPASRITVKITPWRLFNVVVVLSLGIYKATATYLGQPTALTTLDWIIGVVWALMYVPNNPYHLSANCFARVTAPIIRGRRRGTG</sequence>
<protein>
    <submittedName>
        <fullName evidence="1">Uncharacterized protein</fullName>
    </submittedName>
</protein>
<evidence type="ECO:0000313" key="2">
    <source>
        <dbReference type="Proteomes" id="UP001221757"/>
    </source>
</evidence>
<dbReference type="EMBL" id="JARKIE010000052">
    <property type="protein sequence ID" value="KAJ7692463.1"/>
    <property type="molecule type" value="Genomic_DNA"/>
</dbReference>
<keyword evidence="2" id="KW-1185">Reference proteome</keyword>
<comment type="caution">
    <text evidence="1">The sequence shown here is derived from an EMBL/GenBank/DDBJ whole genome shotgun (WGS) entry which is preliminary data.</text>
</comment>
<dbReference type="Proteomes" id="UP001221757">
    <property type="component" value="Unassembled WGS sequence"/>
</dbReference>
<reference evidence="1" key="1">
    <citation type="submission" date="2023-03" db="EMBL/GenBank/DDBJ databases">
        <title>Massive genome expansion in bonnet fungi (Mycena s.s.) driven by repeated elements and novel gene families across ecological guilds.</title>
        <authorList>
            <consortium name="Lawrence Berkeley National Laboratory"/>
            <person name="Harder C.B."/>
            <person name="Miyauchi S."/>
            <person name="Viragh M."/>
            <person name="Kuo A."/>
            <person name="Thoen E."/>
            <person name="Andreopoulos B."/>
            <person name="Lu D."/>
            <person name="Skrede I."/>
            <person name="Drula E."/>
            <person name="Henrissat B."/>
            <person name="Morin E."/>
            <person name="Kohler A."/>
            <person name="Barry K."/>
            <person name="LaButti K."/>
            <person name="Morin E."/>
            <person name="Salamov A."/>
            <person name="Lipzen A."/>
            <person name="Mereny Z."/>
            <person name="Hegedus B."/>
            <person name="Baldrian P."/>
            <person name="Stursova M."/>
            <person name="Weitz H."/>
            <person name="Taylor A."/>
            <person name="Grigoriev I.V."/>
            <person name="Nagy L.G."/>
            <person name="Martin F."/>
            <person name="Kauserud H."/>
        </authorList>
    </citation>
    <scope>NUCLEOTIDE SEQUENCE</scope>
    <source>
        <strain evidence="1">CBHHK067</strain>
    </source>
</reference>
<evidence type="ECO:0000313" key="1">
    <source>
        <dbReference type="EMBL" id="KAJ7692463.1"/>
    </source>
</evidence>
<accession>A0AAD7DKQ7</accession>
<gene>
    <name evidence="1" type="ORF">B0H17DRAFT_1061526</name>
</gene>